<protein>
    <recommendedName>
        <fullName evidence="1">VOC domain-containing protein</fullName>
    </recommendedName>
</protein>
<proteinExistence type="predicted"/>
<dbReference type="AlphaFoldDB" id="A0A7S0BHN6"/>
<feature type="domain" description="VOC" evidence="1">
    <location>
        <begin position="28"/>
        <end position="151"/>
    </location>
</feature>
<reference evidence="2" key="1">
    <citation type="submission" date="2021-01" db="EMBL/GenBank/DDBJ databases">
        <authorList>
            <person name="Corre E."/>
            <person name="Pelletier E."/>
            <person name="Niang G."/>
            <person name="Scheremetjew M."/>
            <person name="Finn R."/>
            <person name="Kale V."/>
            <person name="Holt S."/>
            <person name="Cochrane G."/>
            <person name="Meng A."/>
            <person name="Brown T."/>
            <person name="Cohen L."/>
        </authorList>
    </citation>
    <scope>NUCLEOTIDE SEQUENCE</scope>
    <source>
        <strain evidence="2">UTEX LB 2760</strain>
    </source>
</reference>
<accession>A0A7S0BHN6</accession>
<dbReference type="Gene3D" id="3.10.180.10">
    <property type="entry name" value="2,3-Dihydroxybiphenyl 1,2-Dioxygenase, domain 1"/>
    <property type="match status" value="1"/>
</dbReference>
<evidence type="ECO:0000259" key="1">
    <source>
        <dbReference type="PROSITE" id="PS51819"/>
    </source>
</evidence>
<dbReference type="SUPFAM" id="SSF54593">
    <property type="entry name" value="Glyoxalase/Bleomycin resistance protein/Dihydroxybiphenyl dioxygenase"/>
    <property type="match status" value="1"/>
</dbReference>
<dbReference type="InterPro" id="IPR004360">
    <property type="entry name" value="Glyas_Fos-R_dOase_dom"/>
</dbReference>
<dbReference type="InterPro" id="IPR037523">
    <property type="entry name" value="VOC_core"/>
</dbReference>
<organism evidence="2">
    <name type="scientific">Rhodosorus marinus</name>
    <dbReference type="NCBI Taxonomy" id="101924"/>
    <lineage>
        <taxon>Eukaryota</taxon>
        <taxon>Rhodophyta</taxon>
        <taxon>Stylonematophyceae</taxon>
        <taxon>Stylonematales</taxon>
        <taxon>Stylonemataceae</taxon>
        <taxon>Rhodosorus</taxon>
    </lineage>
</organism>
<sequence>MAFTTGFTLRVRGKGAVRAAQRKERVGELDHIALACKDVDGMVRFYSGLLGFPTVNLEKFKEGAVPFPSVRINQGSIIDFFPLEDATASFRQVSHFCIRMEEEDYVSVKEVLSENGYEPTRKESKLSGARGTGIAQYYKDPEDNTVELRFYESASSSTA</sequence>
<dbReference type="EMBL" id="HBEK01006846">
    <property type="protein sequence ID" value="CAD8393760.1"/>
    <property type="molecule type" value="Transcribed_RNA"/>
</dbReference>
<dbReference type="PROSITE" id="PS51819">
    <property type="entry name" value="VOC"/>
    <property type="match status" value="1"/>
</dbReference>
<dbReference type="InterPro" id="IPR029068">
    <property type="entry name" value="Glyas_Bleomycin-R_OHBP_Dase"/>
</dbReference>
<dbReference type="Pfam" id="PF00903">
    <property type="entry name" value="Glyoxalase"/>
    <property type="match status" value="1"/>
</dbReference>
<evidence type="ECO:0000313" key="2">
    <source>
        <dbReference type="EMBL" id="CAD8393760.1"/>
    </source>
</evidence>
<name>A0A7S0BHN6_9RHOD</name>
<gene>
    <name evidence="2" type="ORF">RMAR0315_LOCUS3745</name>
</gene>